<dbReference type="GeneID" id="93225981"/>
<dbReference type="GO" id="GO:0009279">
    <property type="term" value="C:cell outer membrane"/>
    <property type="evidence" value="ECO:0007669"/>
    <property type="project" value="UniProtKB-SubCell"/>
</dbReference>
<evidence type="ECO:0000256" key="6">
    <source>
        <dbReference type="SAM" id="SignalP"/>
    </source>
</evidence>
<accession>A0AAW6QA30</accession>
<keyword evidence="3 5" id="KW-0472">Membrane</keyword>
<protein>
    <submittedName>
        <fullName evidence="8">Outer membrane protein assembly factor BamE</fullName>
    </submittedName>
</protein>
<comment type="caution">
    <text evidence="8">The sequence shown here is derived from an EMBL/GenBank/DDBJ whole genome shotgun (WGS) entry which is preliminary data.</text>
</comment>
<feature type="domain" description="OmpA-like" evidence="7">
    <location>
        <begin position="138"/>
        <end position="260"/>
    </location>
</feature>
<dbReference type="PROSITE" id="PS51257">
    <property type="entry name" value="PROKAR_LIPOPROTEIN"/>
    <property type="match status" value="1"/>
</dbReference>
<organism evidence="8 9">
    <name type="scientific">Exercitatus varius</name>
    <dbReference type="NCBI Taxonomy" id="67857"/>
    <lineage>
        <taxon>Bacteria</taxon>
        <taxon>Pseudomonadati</taxon>
        <taxon>Pseudomonadota</taxon>
        <taxon>Gammaproteobacteria</taxon>
        <taxon>Pasteurellales</taxon>
        <taxon>Pasteurellaceae</taxon>
        <taxon>Exercitatus</taxon>
    </lineage>
</organism>
<dbReference type="CDD" id="cd07185">
    <property type="entry name" value="OmpA_C-like"/>
    <property type="match status" value="1"/>
</dbReference>
<proteinExistence type="predicted"/>
<dbReference type="RefSeq" id="WP_317476342.1">
    <property type="nucleotide sequence ID" value="NZ_JARQTO010000001.1"/>
</dbReference>
<dbReference type="InterPro" id="IPR007450">
    <property type="entry name" value="BamE_dom"/>
</dbReference>
<name>A0AAW6QA30_9PAST</name>
<evidence type="ECO:0000256" key="2">
    <source>
        <dbReference type="ARBA" id="ARBA00022729"/>
    </source>
</evidence>
<dbReference type="PRINTS" id="PR01021">
    <property type="entry name" value="OMPADOMAIN"/>
</dbReference>
<dbReference type="Pfam" id="PF04355">
    <property type="entry name" value="BamE"/>
    <property type="match status" value="1"/>
</dbReference>
<reference evidence="8" key="1">
    <citation type="submission" date="2023-03" db="EMBL/GenBank/DDBJ databases">
        <title>Classification of Bisgaard taxon 6 and taxon 10 as Exercitatus varius gen. nov., spec. nov.</title>
        <authorList>
            <person name="Christensen H."/>
        </authorList>
    </citation>
    <scope>NUCLEOTIDE SEQUENCE</scope>
    <source>
        <strain evidence="8">86116</strain>
    </source>
</reference>
<dbReference type="Gene3D" id="3.30.1450.10">
    <property type="match status" value="1"/>
</dbReference>
<comment type="subcellular location">
    <subcellularLocation>
        <location evidence="1">Cell outer membrane</location>
    </subcellularLocation>
</comment>
<dbReference type="PANTHER" id="PTHR30329:SF21">
    <property type="entry name" value="LIPOPROTEIN YIAD-RELATED"/>
    <property type="match status" value="1"/>
</dbReference>
<evidence type="ECO:0000313" key="9">
    <source>
        <dbReference type="Proteomes" id="UP001214976"/>
    </source>
</evidence>
<dbReference type="Pfam" id="PF00691">
    <property type="entry name" value="OmpA"/>
    <property type="match status" value="1"/>
</dbReference>
<dbReference type="PROSITE" id="PS51123">
    <property type="entry name" value="OMPA_2"/>
    <property type="match status" value="1"/>
</dbReference>
<dbReference type="Proteomes" id="UP001214976">
    <property type="component" value="Unassembled WGS sequence"/>
</dbReference>
<dbReference type="InterPro" id="IPR050330">
    <property type="entry name" value="Bact_OuterMem_StrucFunc"/>
</dbReference>
<dbReference type="InterPro" id="IPR037873">
    <property type="entry name" value="BamE-like"/>
</dbReference>
<dbReference type="PANTHER" id="PTHR30329">
    <property type="entry name" value="STATOR ELEMENT OF FLAGELLAR MOTOR COMPLEX"/>
    <property type="match status" value="1"/>
</dbReference>
<dbReference type="InterPro" id="IPR036737">
    <property type="entry name" value="OmpA-like_sf"/>
</dbReference>
<keyword evidence="4" id="KW-0998">Cell outer membrane</keyword>
<dbReference type="Gene3D" id="3.30.1330.60">
    <property type="entry name" value="OmpA-like domain"/>
    <property type="match status" value="1"/>
</dbReference>
<evidence type="ECO:0000313" key="8">
    <source>
        <dbReference type="EMBL" id="MDG2948988.1"/>
    </source>
</evidence>
<evidence type="ECO:0000256" key="5">
    <source>
        <dbReference type="PROSITE-ProRule" id="PRU00473"/>
    </source>
</evidence>
<gene>
    <name evidence="8" type="primary">bamE</name>
    <name evidence="8" type="ORF">P7M15_00385</name>
</gene>
<evidence type="ECO:0000259" key="7">
    <source>
        <dbReference type="PROSITE" id="PS51123"/>
    </source>
</evidence>
<keyword evidence="2 6" id="KW-0732">Signal</keyword>
<dbReference type="EMBL" id="JARQTW010000001">
    <property type="protein sequence ID" value="MDG2948988.1"/>
    <property type="molecule type" value="Genomic_DNA"/>
</dbReference>
<feature type="signal peptide" evidence="6">
    <location>
        <begin position="1"/>
        <end position="17"/>
    </location>
</feature>
<evidence type="ECO:0000256" key="3">
    <source>
        <dbReference type="ARBA" id="ARBA00023136"/>
    </source>
</evidence>
<dbReference type="SUPFAM" id="SSF103088">
    <property type="entry name" value="OmpA-like"/>
    <property type="match status" value="1"/>
</dbReference>
<feature type="chain" id="PRO_5043453934" evidence="6">
    <location>
        <begin position="18"/>
        <end position="282"/>
    </location>
</feature>
<sequence>MKLSRLFLSTTAAMVLAACGNLSDITEDGQPAGDTPEQAMANLVWPKIDKARFNHDGSQFGSWPNWDNVRMVERGMNKDQIANLLGRPHFSEGLYGVREWDYAFNYRENGVHKICQYKVLFDKNMNAQSFFWYPNGCNGNSSFNLSADFLFNFDQETLTEEGKKVVDNVAEQLKSSKAKEVSVAGYTDRLGAKAYNLNLSQRRAERVKNRLIEQGVTAQIDAKGYGEANQVKACKDERGQALKDCLHPNRRVEIKSSGTVLKQAVGGQMNGGLTGPTPLYNK</sequence>
<evidence type="ECO:0000256" key="1">
    <source>
        <dbReference type="ARBA" id="ARBA00004442"/>
    </source>
</evidence>
<dbReference type="InterPro" id="IPR006664">
    <property type="entry name" value="OMP_bac"/>
</dbReference>
<dbReference type="InterPro" id="IPR006665">
    <property type="entry name" value="OmpA-like"/>
</dbReference>
<dbReference type="AlphaFoldDB" id="A0AAW6QA30"/>
<evidence type="ECO:0000256" key="4">
    <source>
        <dbReference type="ARBA" id="ARBA00023237"/>
    </source>
</evidence>